<dbReference type="Proteomes" id="UP001322138">
    <property type="component" value="Unassembled WGS sequence"/>
</dbReference>
<accession>A0ABR0F9P9</accession>
<keyword evidence="3" id="KW-0813">Transport</keyword>
<dbReference type="GeneID" id="87901877"/>
<dbReference type="PANTHER" id="PTHR12363">
    <property type="entry name" value="TRANSPORTIN 3 AND IMPORTIN 13"/>
    <property type="match status" value="1"/>
</dbReference>
<evidence type="ECO:0000256" key="2">
    <source>
        <dbReference type="ARBA" id="ARBA00007991"/>
    </source>
</evidence>
<keyword evidence="4" id="KW-0539">Nucleus</keyword>
<dbReference type="RefSeq" id="XP_062728433.1">
    <property type="nucleotide sequence ID" value="XM_062882395.1"/>
</dbReference>
<evidence type="ECO:0000313" key="5">
    <source>
        <dbReference type="EMBL" id="KAK4639457.1"/>
    </source>
</evidence>
<proteinExistence type="inferred from homology"/>
<comment type="caution">
    <text evidence="5">The sequence shown here is derived from an EMBL/GenBank/DDBJ whole genome shotgun (WGS) entry which is preliminary data.</text>
</comment>
<dbReference type="InterPro" id="IPR016024">
    <property type="entry name" value="ARM-type_fold"/>
</dbReference>
<dbReference type="InterPro" id="IPR051345">
    <property type="entry name" value="Importin_beta-like_NTR"/>
</dbReference>
<dbReference type="PANTHER" id="PTHR12363:SF33">
    <property type="entry name" value="IMPORTIN-13"/>
    <property type="match status" value="1"/>
</dbReference>
<organism evidence="5 6">
    <name type="scientific">Podospora bellae-mahoneyi</name>
    <dbReference type="NCBI Taxonomy" id="2093777"/>
    <lineage>
        <taxon>Eukaryota</taxon>
        <taxon>Fungi</taxon>
        <taxon>Dikarya</taxon>
        <taxon>Ascomycota</taxon>
        <taxon>Pezizomycotina</taxon>
        <taxon>Sordariomycetes</taxon>
        <taxon>Sordariomycetidae</taxon>
        <taxon>Sordariales</taxon>
        <taxon>Podosporaceae</taxon>
        <taxon>Podospora</taxon>
    </lineage>
</organism>
<dbReference type="SUPFAM" id="SSF48371">
    <property type="entry name" value="ARM repeat"/>
    <property type="match status" value="1"/>
</dbReference>
<comment type="similarity">
    <text evidence="2">Belongs to the importin beta family.</text>
</comment>
<evidence type="ECO:0000256" key="1">
    <source>
        <dbReference type="ARBA" id="ARBA00004123"/>
    </source>
</evidence>
<evidence type="ECO:0000256" key="4">
    <source>
        <dbReference type="ARBA" id="ARBA00023242"/>
    </source>
</evidence>
<reference evidence="5 6" key="1">
    <citation type="journal article" date="2023" name="bioRxiv">
        <title>High-quality genome assemblies of four members of thePodospora anserinaspecies complex.</title>
        <authorList>
            <person name="Ament-Velasquez S.L."/>
            <person name="Vogan A.A."/>
            <person name="Wallerman O."/>
            <person name="Hartmann F."/>
            <person name="Gautier V."/>
            <person name="Silar P."/>
            <person name="Giraud T."/>
            <person name="Johannesson H."/>
        </authorList>
    </citation>
    <scope>NUCLEOTIDE SEQUENCE [LARGE SCALE GENOMIC DNA]</scope>
    <source>
        <strain evidence="5 6">CBS 112042</strain>
    </source>
</reference>
<dbReference type="EMBL" id="JAFFGZ010000009">
    <property type="protein sequence ID" value="KAK4639457.1"/>
    <property type="molecule type" value="Genomic_DNA"/>
</dbReference>
<comment type="subcellular location">
    <subcellularLocation>
        <location evidence="1">Nucleus</location>
    </subcellularLocation>
</comment>
<dbReference type="InterPro" id="IPR011989">
    <property type="entry name" value="ARM-like"/>
</dbReference>
<name>A0ABR0F9P9_9PEZI</name>
<evidence type="ECO:0000313" key="6">
    <source>
        <dbReference type="Proteomes" id="UP001322138"/>
    </source>
</evidence>
<evidence type="ECO:0000256" key="3">
    <source>
        <dbReference type="ARBA" id="ARBA00022448"/>
    </source>
</evidence>
<protein>
    <submittedName>
        <fullName evidence="5">Member of the karyopherin-beta</fullName>
    </submittedName>
</protein>
<keyword evidence="6" id="KW-1185">Reference proteome</keyword>
<gene>
    <name evidence="5" type="primary">PDR6</name>
    <name evidence="5" type="ORF">QC761_708460</name>
</gene>
<sequence length="1023" mass="113244">MDPLPLPTSLAEVEGLIRALYQPNPPETISRIQEVLQRLQRSPEGWQLAESLIAHPEDNIRFYAALTLIVKLNRDSAGLNEDDAKLLLENIVSWTIQSLSDGAAPFVTKKLCSALITYFVLFSHVWPACVRHFIYCLDLGRGVPVENLDDALSTDILVGNLDSQKLKVAIWFVTSLVEEVGKTDMNSIKYADVHQRLAKNGQDATCLLARGFAPPIDEVGLKTQEETLACFQAWILYAQRASSDVDLLVTPLRQLVDPALQCFTNEHLFQATAELFSDVLQNYSGFFTKAHYDALSSFFESQWAVNHYQQILHGNHREDGISFGLLMLAYGDAQVQALLEGTDERSQRFLESLSGLLATDGYLVGDDAIFVPALEFWSTFIETMIDCTFSDGDQSPVWKPYAERHLKAVVTNSWRKIQWPSAEIFAEWDSAERAAFCDARKDVADMLQSVFTLEGLDLISFFANLFLQALASQSWAELEATAFCLGALSDCISEDSKYDAELSKVFASQFFHLLGQGQAAVPLRLRQTGLSLIERYCEYFERHADYLPNALNLLFAAVGDSVLGGPSARSISTLCSSCRTILTGEAGTFIRHYQNIRGRQVLDALAEERIVLAVASIIQSITDENEKLQKFEELYTIFKKDFEFAVQLRSQPGLVDLTNPNVLRGLDPPIPSSFPLVEGISLHIALRSMRCIASMSKGMQDVKESPVDLEDESQAARTSEKLAALQADIVSLLIGVQQVFSTTGEIVEIICNILRAGFSETEPGPFVFPADIVTNYFVQQSFETPRMGTLLSTACSFVGSLYRGPKAIVPSQLVRLVPWVIALLQKLPAPEPEADTEISQNGICLIDRVLSKYPEVLFQVQPGQMLEFFFMFTLKVLNGKEPLPKTAAADFWSNFITLKPPSPDLASHVSNAMSYFGPLLAQTLINNIGGNAARSELDKLSEPLKKLVTQQVQAQAWLEGALTRTDEGGNGGGFPSAAAERVSMAERAAFLKKVVGLRGARQTNQVVREFWLLCRGSSFAYVS</sequence>
<dbReference type="Gene3D" id="1.25.10.10">
    <property type="entry name" value="Leucine-rich Repeat Variant"/>
    <property type="match status" value="1"/>
</dbReference>